<keyword evidence="4" id="KW-0749">Sporulation</keyword>
<dbReference type="EMBL" id="JBHUFU010000011">
    <property type="protein sequence ID" value="MFD1831819.1"/>
    <property type="molecule type" value="Genomic_DNA"/>
</dbReference>
<name>A0ABW4PNE5_9ACTN</name>
<evidence type="ECO:0000256" key="2">
    <source>
        <dbReference type="ARBA" id="ARBA00009323"/>
    </source>
</evidence>
<protein>
    <submittedName>
        <fullName evidence="7">SsgA family sporulation/cell division regulator</fullName>
    </submittedName>
</protein>
<evidence type="ECO:0000313" key="8">
    <source>
        <dbReference type="Proteomes" id="UP001597365"/>
    </source>
</evidence>
<keyword evidence="6" id="KW-0131">Cell cycle</keyword>
<reference evidence="8" key="1">
    <citation type="journal article" date="2019" name="Int. J. Syst. Evol. Microbiol.">
        <title>The Global Catalogue of Microorganisms (GCM) 10K type strain sequencing project: providing services to taxonomists for standard genome sequencing and annotation.</title>
        <authorList>
            <consortium name="The Broad Institute Genomics Platform"/>
            <consortium name="The Broad Institute Genome Sequencing Center for Infectious Disease"/>
            <person name="Wu L."/>
            <person name="Ma J."/>
        </authorList>
    </citation>
    <scope>NUCLEOTIDE SEQUENCE [LARGE SCALE GENOMIC DNA]</scope>
    <source>
        <strain evidence="8">CGMCC 4.7455</strain>
    </source>
</reference>
<keyword evidence="3" id="KW-0132">Cell division</keyword>
<sequence length="146" mass="15766">METPIERELALDLVLSPERSTTVPARLTYHVRDPYAVHITFDALSDRPVRWTFARELLLEGVLRPCGQGDVRVWPAAVEGRGVVCVALSSPAGDALLRAPAKAVTAWLERTLRAVPPGREGGHLGLDEGLERLLAAPLDGAGETDL</sequence>
<keyword evidence="5" id="KW-0717">Septation</keyword>
<dbReference type="RefSeq" id="WP_380902116.1">
    <property type="nucleotide sequence ID" value="NZ_JBHUFU010000011.1"/>
</dbReference>
<evidence type="ECO:0000256" key="4">
    <source>
        <dbReference type="ARBA" id="ARBA00022969"/>
    </source>
</evidence>
<evidence type="ECO:0000313" key="7">
    <source>
        <dbReference type="EMBL" id="MFD1831819.1"/>
    </source>
</evidence>
<evidence type="ECO:0000256" key="6">
    <source>
        <dbReference type="ARBA" id="ARBA00023306"/>
    </source>
</evidence>
<organism evidence="7 8">
    <name type="scientific">Streptomyces desertarenae</name>
    <dbReference type="NCBI Taxonomy" id="2666184"/>
    <lineage>
        <taxon>Bacteria</taxon>
        <taxon>Bacillati</taxon>
        <taxon>Actinomycetota</taxon>
        <taxon>Actinomycetes</taxon>
        <taxon>Kitasatosporales</taxon>
        <taxon>Streptomycetaceae</taxon>
        <taxon>Streptomyces</taxon>
    </lineage>
</organism>
<proteinExistence type="inferred from homology"/>
<dbReference type="Gene3D" id="2.30.31.20">
    <property type="entry name" value="Sporulation-specific cell division protein SsgB"/>
    <property type="match status" value="1"/>
</dbReference>
<dbReference type="InterPro" id="IPR038658">
    <property type="entry name" value="SsgB_sf"/>
</dbReference>
<evidence type="ECO:0000256" key="3">
    <source>
        <dbReference type="ARBA" id="ARBA00022618"/>
    </source>
</evidence>
<comment type="subcellular location">
    <subcellularLocation>
        <location evidence="1">Cell septum</location>
    </subcellularLocation>
</comment>
<comment type="caution">
    <text evidence="7">The sequence shown here is derived from an EMBL/GenBank/DDBJ whole genome shotgun (WGS) entry which is preliminary data.</text>
</comment>
<dbReference type="Proteomes" id="UP001597365">
    <property type="component" value="Unassembled WGS sequence"/>
</dbReference>
<keyword evidence="8" id="KW-1185">Reference proteome</keyword>
<gene>
    <name evidence="7" type="ORF">ACFSJS_19535</name>
</gene>
<evidence type="ECO:0000256" key="5">
    <source>
        <dbReference type="ARBA" id="ARBA00023210"/>
    </source>
</evidence>
<comment type="similarity">
    <text evidence="2">Belongs to the SsgA family.</text>
</comment>
<dbReference type="InterPro" id="IPR006776">
    <property type="entry name" value="SsgB"/>
</dbReference>
<accession>A0ABW4PNE5</accession>
<dbReference type="Pfam" id="PF04686">
    <property type="entry name" value="SsgA"/>
    <property type="match status" value="1"/>
</dbReference>
<evidence type="ECO:0000256" key="1">
    <source>
        <dbReference type="ARBA" id="ARBA00004431"/>
    </source>
</evidence>